<dbReference type="CDD" id="cd12914">
    <property type="entry name" value="PDC1_DGC_like"/>
    <property type="match status" value="1"/>
</dbReference>
<sequence>MGADKIARARLFLMLIIILWIPVFIYFALQIITGSSFDISFKPFVLTLLLTALLSPLFHYLWMKSIIGLLSFLKEFADGDMTKIFKIKRTEKVYSFIMNSLERVFENVFGLVGRMQRTSQELKYFAENFMKNTNEANTAAQQIAASIEEIASGAGEQAESAQETSTNINSLTSMAEEIAAETEKSDGIIHNIAEKAKETKDVLNGLLEHLKLSADESVNSANRMKNLENQTNEITDFVEIVADIAEQTNLLALNAAIEAARAGDHGRGFAVVAGEVRKLAEQSAKAAKQIRELAGKIQNEARDTAEQIVKSQEKAKENIDRGENSKTSFDDIVKGVEELDRAIDNIKQLSGEQVEKVRAVLEAAEKMAAVSEETAAGAQEVSASSQQQKAALEKIAEYAERLNQMARELHDISSEFTSKYKITDEAKKDISEIKGKLLLLAGERCVKEKDVHKQRELFKKAMEENPQIVTLFTVDEKGDVIYITDEINVKNLAFRPWFQEALKGKIYVSNPYITLATNRVNITISVPVKDKDDNVVGVIGANVDI</sequence>
<evidence type="ECO:0000256" key="9">
    <source>
        <dbReference type="SAM" id="Coils"/>
    </source>
</evidence>
<evidence type="ECO:0000256" key="2">
    <source>
        <dbReference type="ARBA" id="ARBA00022475"/>
    </source>
</evidence>
<dbReference type="PANTHER" id="PTHR32089">
    <property type="entry name" value="METHYL-ACCEPTING CHEMOTAXIS PROTEIN MCPB"/>
    <property type="match status" value="1"/>
</dbReference>
<evidence type="ECO:0000256" key="1">
    <source>
        <dbReference type="ARBA" id="ARBA00004651"/>
    </source>
</evidence>
<feature type="domain" description="Methyl-accepting transducer" evidence="11">
    <location>
        <begin position="132"/>
        <end position="382"/>
    </location>
</feature>
<accession>A0A8A0RMA1</accession>
<evidence type="ECO:0000256" key="3">
    <source>
        <dbReference type="ARBA" id="ARBA00022500"/>
    </source>
</evidence>
<dbReference type="RefSeq" id="WP_206708944.1">
    <property type="nucleotide sequence ID" value="NZ_CP059066.1"/>
</dbReference>
<evidence type="ECO:0000256" key="10">
    <source>
        <dbReference type="SAM" id="Phobius"/>
    </source>
</evidence>
<keyword evidence="9" id="KW-0175">Coiled coil</keyword>
<dbReference type="SUPFAM" id="SSF103190">
    <property type="entry name" value="Sensory domain-like"/>
    <property type="match status" value="1"/>
</dbReference>
<feature type="coiled-coil region" evidence="9">
    <location>
        <begin position="388"/>
        <end position="415"/>
    </location>
</feature>
<dbReference type="SUPFAM" id="SSF58104">
    <property type="entry name" value="Methyl-accepting chemotaxis protein (MCP) signaling domain"/>
    <property type="match status" value="1"/>
</dbReference>
<evidence type="ECO:0000256" key="6">
    <source>
        <dbReference type="ARBA" id="ARBA00023136"/>
    </source>
</evidence>
<feature type="transmembrane region" description="Helical" evidence="10">
    <location>
        <begin position="12"/>
        <end position="32"/>
    </location>
</feature>
<evidence type="ECO:0000256" key="7">
    <source>
        <dbReference type="ARBA" id="ARBA00023224"/>
    </source>
</evidence>
<evidence type="ECO:0000256" key="8">
    <source>
        <dbReference type="PROSITE-ProRule" id="PRU00284"/>
    </source>
</evidence>
<dbReference type="SMART" id="SM00283">
    <property type="entry name" value="MA"/>
    <property type="match status" value="1"/>
</dbReference>
<keyword evidence="7 8" id="KW-0807">Transducer</keyword>
<proteinExistence type="predicted"/>
<reference evidence="12" key="1">
    <citation type="submission" date="2020-07" db="EMBL/GenBank/DDBJ databases">
        <title>Koleobacter methoxysyntrophicus gen. nov., sp. nov., a novel anaerobic bacterium isolated from deep subsurface oil field and proposal of Koleobacterales ord. nov. in the phylum Firmicutes.</title>
        <authorList>
            <person name="Sakamoto S."/>
            <person name="Tamaki H."/>
        </authorList>
    </citation>
    <scope>NUCLEOTIDE SEQUENCE</scope>
    <source>
        <strain evidence="12">NRmbB1</strain>
    </source>
</reference>
<dbReference type="GO" id="GO:0007165">
    <property type="term" value="P:signal transduction"/>
    <property type="evidence" value="ECO:0007669"/>
    <property type="project" value="UniProtKB-KW"/>
</dbReference>
<evidence type="ECO:0000313" key="13">
    <source>
        <dbReference type="Proteomes" id="UP000662904"/>
    </source>
</evidence>
<dbReference type="GO" id="GO:0005886">
    <property type="term" value="C:plasma membrane"/>
    <property type="evidence" value="ECO:0007669"/>
    <property type="project" value="UniProtKB-SubCell"/>
</dbReference>
<dbReference type="Pfam" id="PF02743">
    <property type="entry name" value="dCache_1"/>
    <property type="match status" value="1"/>
</dbReference>
<keyword evidence="3" id="KW-0145">Chemotaxis</keyword>
<keyword evidence="6 10" id="KW-0472">Membrane</keyword>
<dbReference type="Proteomes" id="UP000662904">
    <property type="component" value="Chromosome"/>
</dbReference>
<dbReference type="InterPro" id="IPR033479">
    <property type="entry name" value="dCache_1"/>
</dbReference>
<organism evidence="12 13">
    <name type="scientific">Koleobacter methoxysyntrophicus</name>
    <dbReference type="NCBI Taxonomy" id="2751313"/>
    <lineage>
        <taxon>Bacteria</taxon>
        <taxon>Bacillati</taxon>
        <taxon>Bacillota</taxon>
        <taxon>Clostridia</taxon>
        <taxon>Koleobacterales</taxon>
        <taxon>Koleobacteraceae</taxon>
        <taxon>Koleobacter</taxon>
    </lineage>
</organism>
<dbReference type="InterPro" id="IPR029151">
    <property type="entry name" value="Sensor-like_sf"/>
</dbReference>
<keyword evidence="2" id="KW-1003">Cell membrane</keyword>
<dbReference type="Gene3D" id="1.10.287.950">
    <property type="entry name" value="Methyl-accepting chemotaxis protein"/>
    <property type="match status" value="1"/>
</dbReference>
<evidence type="ECO:0000313" key="12">
    <source>
        <dbReference type="EMBL" id="QSQ08740.1"/>
    </source>
</evidence>
<keyword evidence="13" id="KW-1185">Reference proteome</keyword>
<dbReference type="GO" id="GO:0006935">
    <property type="term" value="P:chemotaxis"/>
    <property type="evidence" value="ECO:0007669"/>
    <property type="project" value="UniProtKB-KW"/>
</dbReference>
<dbReference type="AlphaFoldDB" id="A0A8A0RMA1"/>
<dbReference type="PANTHER" id="PTHR32089:SF112">
    <property type="entry name" value="LYSOZYME-LIKE PROTEIN-RELATED"/>
    <property type="match status" value="1"/>
</dbReference>
<comment type="subcellular location">
    <subcellularLocation>
        <location evidence="1">Cell membrane</location>
        <topology evidence="1">Multi-pass membrane protein</topology>
    </subcellularLocation>
</comment>
<keyword evidence="4 10" id="KW-0812">Transmembrane</keyword>
<name>A0A8A0RMA1_9FIRM</name>
<evidence type="ECO:0000256" key="4">
    <source>
        <dbReference type="ARBA" id="ARBA00022692"/>
    </source>
</evidence>
<dbReference type="InterPro" id="IPR004089">
    <property type="entry name" value="MCPsignal_dom"/>
</dbReference>
<gene>
    <name evidence="12" type="primary">mcpC</name>
    <name evidence="12" type="ORF">H0A61_01083</name>
</gene>
<evidence type="ECO:0000256" key="5">
    <source>
        <dbReference type="ARBA" id="ARBA00022989"/>
    </source>
</evidence>
<dbReference type="KEGG" id="kme:H0A61_01083"/>
<dbReference type="Gene3D" id="3.30.450.20">
    <property type="entry name" value="PAS domain"/>
    <property type="match status" value="1"/>
</dbReference>
<evidence type="ECO:0000259" key="11">
    <source>
        <dbReference type="PROSITE" id="PS50111"/>
    </source>
</evidence>
<dbReference type="CDD" id="cd11386">
    <property type="entry name" value="MCP_signal"/>
    <property type="match status" value="1"/>
</dbReference>
<dbReference type="Pfam" id="PF00015">
    <property type="entry name" value="MCPsignal"/>
    <property type="match status" value="1"/>
</dbReference>
<feature type="transmembrane region" description="Helical" evidence="10">
    <location>
        <begin position="44"/>
        <end position="62"/>
    </location>
</feature>
<keyword evidence="5 10" id="KW-1133">Transmembrane helix</keyword>
<protein>
    <submittedName>
        <fullName evidence="12">Methyl-accepting chemotaxis protein McpC</fullName>
    </submittedName>
</protein>
<dbReference type="EMBL" id="CP059066">
    <property type="protein sequence ID" value="QSQ08740.1"/>
    <property type="molecule type" value="Genomic_DNA"/>
</dbReference>
<dbReference type="PROSITE" id="PS50111">
    <property type="entry name" value="CHEMOTAXIS_TRANSDUC_2"/>
    <property type="match status" value="1"/>
</dbReference>